<dbReference type="EMBL" id="NMPR01000015">
    <property type="protein sequence ID" value="KAA8635049.1"/>
    <property type="molecule type" value="Genomic_DNA"/>
</dbReference>
<feature type="region of interest" description="Disordered" evidence="1">
    <location>
        <begin position="409"/>
        <end position="433"/>
    </location>
</feature>
<gene>
    <name evidence="2" type="ORF">SMACR_08736</name>
</gene>
<sequence>MHKIRNPRSRRRLNREDVEPFSDTRTGAAGPLNNVPAQEYSPKLLAIAGVMIATGELDRLSLGSNHSRRASLSQASQFSINSSSQDSEGKEEEELELPPLPPIKTAFARRKTRSMSMVAPLSSTPYSFAIQAGKSGLSSAPTRRSSTGNQLLFGPRGSPMAPVNSPAPQQPGVGMGASVRPGTGTPTAQGPFGSSFRSRRLAPRRLSELWNASWDNNEDDDDDSNSSERQSNSPGQYDLDSPRFTGAREDDASPGGGGNAETPRLSWPLNLDRVDKSLTEQGEYFGGVNDDEDEDISPSRDDRRGSPGWTGTEETEETEERRRRRRRRRRSSKLTIRNTENSTNGNPSAGNPTDDGNPSDTSPSTCECTHCEYVGYFAKVEQDDAAGCNGQEVELNDDEVGGGVMQRSGSTLTVIHTPTRQSSQEAEDGSEDS</sequence>
<feature type="compositionally biased region" description="Basic residues" evidence="1">
    <location>
        <begin position="322"/>
        <end position="332"/>
    </location>
</feature>
<feature type="compositionally biased region" description="Basic residues" evidence="1">
    <location>
        <begin position="1"/>
        <end position="13"/>
    </location>
</feature>
<dbReference type="VEuPathDB" id="FungiDB:SMAC_08736"/>
<feature type="compositionally biased region" description="Polar residues" evidence="1">
    <location>
        <begin position="136"/>
        <end position="150"/>
    </location>
</feature>
<feature type="region of interest" description="Disordered" evidence="1">
    <location>
        <begin position="136"/>
        <end position="366"/>
    </location>
</feature>
<name>A0A8S8ZZN6_SORMA</name>
<protein>
    <submittedName>
        <fullName evidence="2">Uncharacterized protein</fullName>
    </submittedName>
</protein>
<reference evidence="2 3" key="1">
    <citation type="submission" date="2017-07" db="EMBL/GenBank/DDBJ databases">
        <title>Genome sequence of the Sordaria macrospora wild type strain R19027.</title>
        <authorList>
            <person name="Nowrousian M."/>
            <person name="Teichert I."/>
            <person name="Kueck U."/>
        </authorList>
    </citation>
    <scope>NUCLEOTIDE SEQUENCE [LARGE SCALE GENOMIC DNA]</scope>
    <source>
        <strain evidence="2 3">R19027</strain>
        <tissue evidence="2">Mycelium</tissue>
    </source>
</reference>
<proteinExistence type="predicted"/>
<feature type="compositionally biased region" description="Acidic residues" evidence="1">
    <location>
        <begin position="216"/>
        <end position="225"/>
    </location>
</feature>
<accession>A0A8S8ZZN6</accession>
<feature type="region of interest" description="Disordered" evidence="1">
    <location>
        <begin position="1"/>
        <end position="36"/>
    </location>
</feature>
<feature type="compositionally biased region" description="Low complexity" evidence="1">
    <location>
        <begin position="71"/>
        <end position="86"/>
    </location>
</feature>
<dbReference type="Proteomes" id="UP000433876">
    <property type="component" value="Unassembled WGS sequence"/>
</dbReference>
<evidence type="ECO:0000313" key="3">
    <source>
        <dbReference type="Proteomes" id="UP000433876"/>
    </source>
</evidence>
<feature type="compositionally biased region" description="Polar residues" evidence="1">
    <location>
        <begin position="409"/>
        <end position="424"/>
    </location>
</feature>
<evidence type="ECO:0000256" key="1">
    <source>
        <dbReference type="SAM" id="MobiDB-lite"/>
    </source>
</evidence>
<comment type="caution">
    <text evidence="2">The sequence shown here is derived from an EMBL/GenBank/DDBJ whole genome shotgun (WGS) entry which is preliminary data.</text>
</comment>
<dbReference type="AlphaFoldDB" id="A0A8S8ZZN6"/>
<organism evidence="2 3">
    <name type="scientific">Sordaria macrospora</name>
    <dbReference type="NCBI Taxonomy" id="5147"/>
    <lineage>
        <taxon>Eukaryota</taxon>
        <taxon>Fungi</taxon>
        <taxon>Dikarya</taxon>
        <taxon>Ascomycota</taxon>
        <taxon>Pezizomycotina</taxon>
        <taxon>Sordariomycetes</taxon>
        <taxon>Sordariomycetidae</taxon>
        <taxon>Sordariales</taxon>
        <taxon>Sordariaceae</taxon>
        <taxon>Sordaria</taxon>
    </lineage>
</organism>
<feature type="compositionally biased region" description="Polar residues" evidence="1">
    <location>
        <begin position="333"/>
        <end position="366"/>
    </location>
</feature>
<evidence type="ECO:0000313" key="2">
    <source>
        <dbReference type="EMBL" id="KAA8635049.1"/>
    </source>
</evidence>
<feature type="region of interest" description="Disordered" evidence="1">
    <location>
        <begin position="68"/>
        <end position="100"/>
    </location>
</feature>